<dbReference type="Gene3D" id="3.40.47.10">
    <property type="match status" value="1"/>
</dbReference>
<dbReference type="InterPro" id="IPR018201">
    <property type="entry name" value="Ketoacyl_synth_AS"/>
</dbReference>
<evidence type="ECO:0000256" key="9">
    <source>
        <dbReference type="ARBA" id="ARBA00023160"/>
    </source>
</evidence>
<evidence type="ECO:0000256" key="6">
    <source>
        <dbReference type="ARBA" id="ARBA00022679"/>
    </source>
</evidence>
<dbReference type="InterPro" id="IPR000794">
    <property type="entry name" value="Beta-ketoacyl_synthase"/>
</dbReference>
<reference evidence="18" key="1">
    <citation type="journal article" date="2019" name="Int. J. Syst. Evol. Microbiol.">
        <title>The Global Catalogue of Microorganisms (GCM) 10K type strain sequencing project: providing services to taxonomists for standard genome sequencing and annotation.</title>
        <authorList>
            <consortium name="The Broad Institute Genomics Platform"/>
            <consortium name="The Broad Institute Genome Sequencing Center for Infectious Disease"/>
            <person name="Wu L."/>
            <person name="Ma J."/>
        </authorList>
    </citation>
    <scope>NUCLEOTIDE SEQUENCE [LARGE SCALE GENOMIC DNA]</scope>
    <source>
        <strain evidence="18">CGMCC 1.15044</strain>
    </source>
</reference>
<keyword evidence="7" id="KW-0276">Fatty acid metabolism</keyword>
<dbReference type="InterPro" id="IPR014031">
    <property type="entry name" value="Ketoacyl_synth_C"/>
</dbReference>
<comment type="catalytic activity">
    <reaction evidence="12 14">
        <text>(9Z)-hexadecenoyl-[ACP] + malonyl-[ACP] + H(+) = 3-oxo-(11Z)-octadecenoyl-[ACP] + holo-[ACP] + CO2</text>
        <dbReference type="Rhea" id="RHEA:55040"/>
        <dbReference type="Rhea" id="RHEA-COMP:9623"/>
        <dbReference type="Rhea" id="RHEA-COMP:9685"/>
        <dbReference type="Rhea" id="RHEA-COMP:10800"/>
        <dbReference type="Rhea" id="RHEA-COMP:14074"/>
        <dbReference type="ChEBI" id="CHEBI:15378"/>
        <dbReference type="ChEBI" id="CHEBI:16526"/>
        <dbReference type="ChEBI" id="CHEBI:64479"/>
        <dbReference type="ChEBI" id="CHEBI:78449"/>
        <dbReference type="ChEBI" id="CHEBI:83989"/>
        <dbReference type="ChEBI" id="CHEBI:138538"/>
        <dbReference type="EC" id="2.3.1.179"/>
    </reaction>
</comment>
<dbReference type="PANTHER" id="PTHR11712">
    <property type="entry name" value="POLYKETIDE SYNTHASE-RELATED"/>
    <property type="match status" value="1"/>
</dbReference>
<evidence type="ECO:0000313" key="18">
    <source>
        <dbReference type="Proteomes" id="UP000609323"/>
    </source>
</evidence>
<keyword evidence="10 14" id="KW-0012">Acyltransferase</keyword>
<dbReference type="InterPro" id="IPR014030">
    <property type="entry name" value="Ketoacyl_synth_N"/>
</dbReference>
<evidence type="ECO:0000259" key="16">
    <source>
        <dbReference type="PROSITE" id="PS52004"/>
    </source>
</evidence>
<protein>
    <recommendedName>
        <fullName evidence="4 14">3-oxoacyl-[acyl-carrier-protein] synthase 2</fullName>
        <ecNumber evidence="3 14">2.3.1.179</ecNumber>
    </recommendedName>
</protein>
<keyword evidence="9 14" id="KW-0275">Fatty acid biosynthesis</keyword>
<comment type="catalytic activity">
    <reaction evidence="13 14">
        <text>a fatty acyl-[ACP] + malonyl-[ACP] + H(+) = a 3-oxoacyl-[ACP] + holo-[ACP] + CO2</text>
        <dbReference type="Rhea" id="RHEA:22836"/>
        <dbReference type="Rhea" id="RHEA-COMP:9623"/>
        <dbReference type="Rhea" id="RHEA-COMP:9685"/>
        <dbReference type="Rhea" id="RHEA-COMP:9916"/>
        <dbReference type="Rhea" id="RHEA-COMP:14125"/>
        <dbReference type="ChEBI" id="CHEBI:15378"/>
        <dbReference type="ChEBI" id="CHEBI:16526"/>
        <dbReference type="ChEBI" id="CHEBI:64479"/>
        <dbReference type="ChEBI" id="CHEBI:78449"/>
        <dbReference type="ChEBI" id="CHEBI:78776"/>
        <dbReference type="ChEBI" id="CHEBI:138651"/>
    </reaction>
</comment>
<dbReference type="PROSITE" id="PS00606">
    <property type="entry name" value="KS3_1"/>
    <property type="match status" value="1"/>
</dbReference>
<evidence type="ECO:0000256" key="1">
    <source>
        <dbReference type="ARBA" id="ARBA00005194"/>
    </source>
</evidence>
<comment type="pathway">
    <text evidence="1 14">Lipid metabolism; fatty acid biosynthesis.</text>
</comment>
<gene>
    <name evidence="17" type="ORF">GCM10010917_18760</name>
</gene>
<evidence type="ECO:0000256" key="7">
    <source>
        <dbReference type="ARBA" id="ARBA00022832"/>
    </source>
</evidence>
<dbReference type="Pfam" id="PF00109">
    <property type="entry name" value="ketoacyl-synt"/>
    <property type="match status" value="1"/>
</dbReference>
<dbReference type="PROSITE" id="PS52004">
    <property type="entry name" value="KS3_2"/>
    <property type="match status" value="1"/>
</dbReference>
<dbReference type="NCBIfam" id="TIGR03150">
    <property type="entry name" value="fabF"/>
    <property type="match status" value="1"/>
</dbReference>
<keyword evidence="18" id="KW-1185">Reference proteome</keyword>
<comment type="function">
    <text evidence="11 14">Involved in the type II fatty acid elongation cycle. Catalyzes the elongation of a wide range of acyl-ACP by the addition of two carbons from malonyl-ACP to an acyl acceptor. Can efficiently catalyze the conversion of palmitoleoyl-ACP (cis-hexadec-9-enoyl-ACP) to cis-vaccenoyl-ACP (cis-octadec-11-enoyl-ACP), an essential step in the thermal regulation of fatty acid composition.</text>
</comment>
<evidence type="ECO:0000256" key="4">
    <source>
        <dbReference type="ARBA" id="ARBA00014657"/>
    </source>
</evidence>
<keyword evidence="8" id="KW-0443">Lipid metabolism</keyword>
<evidence type="ECO:0000256" key="11">
    <source>
        <dbReference type="ARBA" id="ARBA00024006"/>
    </source>
</evidence>
<name>A0ABQ1FY78_9BACL</name>
<organism evidence="17 18">
    <name type="scientific">Paenibacillus physcomitrellae</name>
    <dbReference type="NCBI Taxonomy" id="1619311"/>
    <lineage>
        <taxon>Bacteria</taxon>
        <taxon>Bacillati</taxon>
        <taxon>Bacillota</taxon>
        <taxon>Bacilli</taxon>
        <taxon>Bacillales</taxon>
        <taxon>Paenibacillaceae</taxon>
        <taxon>Paenibacillus</taxon>
    </lineage>
</organism>
<dbReference type="NCBIfam" id="NF005589">
    <property type="entry name" value="PRK07314.1"/>
    <property type="match status" value="1"/>
</dbReference>
<dbReference type="SUPFAM" id="SSF53901">
    <property type="entry name" value="Thiolase-like"/>
    <property type="match status" value="2"/>
</dbReference>
<dbReference type="CDD" id="cd00834">
    <property type="entry name" value="KAS_I_II"/>
    <property type="match status" value="1"/>
</dbReference>
<evidence type="ECO:0000256" key="8">
    <source>
        <dbReference type="ARBA" id="ARBA00023098"/>
    </source>
</evidence>
<evidence type="ECO:0000256" key="13">
    <source>
        <dbReference type="ARBA" id="ARBA00047659"/>
    </source>
</evidence>
<keyword evidence="6 14" id="KW-0808">Transferase</keyword>
<evidence type="ECO:0000256" key="10">
    <source>
        <dbReference type="ARBA" id="ARBA00023315"/>
    </source>
</evidence>
<dbReference type="RefSeq" id="WP_094094902.1">
    <property type="nucleotide sequence ID" value="NZ_BMHF01000005.1"/>
</dbReference>
<dbReference type="EC" id="2.3.1.179" evidence="3 14"/>
<accession>A0ABQ1FY78</accession>
<dbReference type="EMBL" id="BMHF01000005">
    <property type="protein sequence ID" value="GGA33779.1"/>
    <property type="molecule type" value="Genomic_DNA"/>
</dbReference>
<comment type="caution">
    <text evidence="17">The sequence shown here is derived from an EMBL/GenBank/DDBJ whole genome shotgun (WGS) entry which is preliminary data.</text>
</comment>
<dbReference type="PIRSF" id="PIRSF000447">
    <property type="entry name" value="KAS_II"/>
    <property type="match status" value="1"/>
</dbReference>
<evidence type="ECO:0000313" key="17">
    <source>
        <dbReference type="EMBL" id="GGA33779.1"/>
    </source>
</evidence>
<comment type="similarity">
    <text evidence="2 14 15">Belongs to the thiolase-like superfamily. Beta-ketoacyl-ACP synthases family.</text>
</comment>
<evidence type="ECO:0000256" key="15">
    <source>
        <dbReference type="RuleBase" id="RU003694"/>
    </source>
</evidence>
<dbReference type="Proteomes" id="UP000609323">
    <property type="component" value="Unassembled WGS sequence"/>
</dbReference>
<keyword evidence="5 14" id="KW-0444">Lipid biosynthesis</keyword>
<evidence type="ECO:0000256" key="14">
    <source>
        <dbReference type="PIRNR" id="PIRNR000447"/>
    </source>
</evidence>
<sequence>MAKEPKDRIVITGMGAVTPLGIGVQEYWNRLKNGETGVAPISRFDASGLPAQIAAEVKDFEPADYMPKKLAGQTDIFMQFALAAAAEALEDSKPDAAPERIGVVLGTALGGISTTTGAQAQITESGSFRVTPHLVPKMLGNIAAGHIGITHGFKGPSLTLSTACSSGADAIGMGAMLLRSGQADAVLAVGAESILCQLMDAGLSSARALSTHNDEPKKASRPFDLNRDGFVMGEGGGALVLETLESALRRGADIKAELLGYANSNDAYHVTSPEPEGRGAILCMQNALQQAGIEPSAVDYINAHATSTKLGDQIETKAIKAVFGERAYELAVSSTKGATGHLMGAGGVTELIACIQAIREGVVPPTLNYETPDPECDLNYVPNQAQKREVNVAMSNSFGFGGQNASLIVGKFDPADM</sequence>
<evidence type="ECO:0000256" key="5">
    <source>
        <dbReference type="ARBA" id="ARBA00022516"/>
    </source>
</evidence>
<proteinExistence type="inferred from homology"/>
<evidence type="ECO:0000256" key="2">
    <source>
        <dbReference type="ARBA" id="ARBA00008467"/>
    </source>
</evidence>
<dbReference type="InterPro" id="IPR016039">
    <property type="entry name" value="Thiolase-like"/>
</dbReference>
<evidence type="ECO:0000256" key="3">
    <source>
        <dbReference type="ARBA" id="ARBA00012356"/>
    </source>
</evidence>
<evidence type="ECO:0000256" key="12">
    <source>
        <dbReference type="ARBA" id="ARBA00047318"/>
    </source>
</evidence>
<dbReference type="InterPro" id="IPR017568">
    <property type="entry name" value="3-oxoacyl-ACP_synth-2"/>
</dbReference>
<dbReference type="SMART" id="SM00825">
    <property type="entry name" value="PKS_KS"/>
    <property type="match status" value="1"/>
</dbReference>
<dbReference type="PANTHER" id="PTHR11712:SF336">
    <property type="entry name" value="3-OXOACYL-[ACYL-CARRIER-PROTEIN] SYNTHASE, MITOCHONDRIAL"/>
    <property type="match status" value="1"/>
</dbReference>
<dbReference type="Pfam" id="PF02801">
    <property type="entry name" value="Ketoacyl-synt_C"/>
    <property type="match status" value="1"/>
</dbReference>
<feature type="domain" description="Ketosynthase family 3 (KS3)" evidence="16">
    <location>
        <begin position="6"/>
        <end position="411"/>
    </location>
</feature>
<dbReference type="InterPro" id="IPR020841">
    <property type="entry name" value="PKS_Beta-ketoAc_synthase_dom"/>
</dbReference>